<name>A0ABM3MDU6_GALME</name>
<organism evidence="33 34">
    <name type="scientific">Galleria mellonella</name>
    <name type="common">Greater wax moth</name>
    <dbReference type="NCBI Taxonomy" id="7137"/>
    <lineage>
        <taxon>Eukaryota</taxon>
        <taxon>Metazoa</taxon>
        <taxon>Ecdysozoa</taxon>
        <taxon>Arthropoda</taxon>
        <taxon>Hexapoda</taxon>
        <taxon>Insecta</taxon>
        <taxon>Pterygota</taxon>
        <taxon>Neoptera</taxon>
        <taxon>Endopterygota</taxon>
        <taxon>Lepidoptera</taxon>
        <taxon>Glossata</taxon>
        <taxon>Ditrysia</taxon>
        <taxon>Pyraloidea</taxon>
        <taxon>Pyralidae</taxon>
        <taxon>Galleriinae</taxon>
        <taxon>Galleria</taxon>
    </lineage>
</organism>
<feature type="disulfide bond" evidence="28">
    <location>
        <begin position="1269"/>
        <end position="1281"/>
    </location>
</feature>
<dbReference type="PROSITE" id="PS01209">
    <property type="entry name" value="LDLRA_1"/>
    <property type="match status" value="3"/>
</dbReference>
<evidence type="ECO:0000256" key="18">
    <source>
        <dbReference type="ARBA" id="ARBA00022980"/>
    </source>
</evidence>
<keyword evidence="17" id="KW-0256">Endoplasmic reticulum</keyword>
<dbReference type="PROSITE" id="PS50853">
    <property type="entry name" value="FN3"/>
    <property type="match status" value="2"/>
</dbReference>
<dbReference type="Pfam" id="PF00058">
    <property type="entry name" value="Ldl_recept_b"/>
    <property type="match status" value="2"/>
</dbReference>
<dbReference type="PROSITE" id="PS50068">
    <property type="entry name" value="LDLRA_2"/>
    <property type="match status" value="9"/>
</dbReference>
<evidence type="ECO:0000256" key="19">
    <source>
        <dbReference type="ARBA" id="ARBA00023034"/>
    </source>
</evidence>
<feature type="disulfide bond" evidence="28">
    <location>
        <begin position="1363"/>
        <end position="1378"/>
    </location>
</feature>
<dbReference type="Pfam" id="PF15901">
    <property type="entry name" value="Sortilin_C"/>
    <property type="match status" value="1"/>
</dbReference>
<evidence type="ECO:0000256" key="30">
    <source>
        <dbReference type="SAM" id="MobiDB-lite"/>
    </source>
</evidence>
<feature type="repeat" description="LDL-receptor class B" evidence="29">
    <location>
        <begin position="1073"/>
        <end position="1118"/>
    </location>
</feature>
<dbReference type="Gene3D" id="4.10.400.10">
    <property type="entry name" value="Low-density Lipoprotein Receptor"/>
    <property type="match status" value="9"/>
</dbReference>
<feature type="disulfide bond" evidence="28">
    <location>
        <begin position="1501"/>
        <end position="1513"/>
    </location>
</feature>
<dbReference type="GeneID" id="113513004"/>
<feature type="disulfide bond" evidence="28">
    <location>
        <begin position="1312"/>
        <end position="1330"/>
    </location>
</feature>
<reference evidence="34" key="1">
    <citation type="submission" date="2025-08" db="UniProtKB">
        <authorList>
            <consortium name="RefSeq"/>
        </authorList>
    </citation>
    <scope>IDENTIFICATION</scope>
    <source>
        <tissue evidence="34">Whole larvae</tissue>
    </source>
</reference>
<evidence type="ECO:0000256" key="25">
    <source>
        <dbReference type="ARBA" id="ARBA00023329"/>
    </source>
</evidence>
<feature type="domain" description="Fibronectin type-III" evidence="32">
    <location>
        <begin position="1890"/>
        <end position="1977"/>
    </location>
</feature>
<dbReference type="SUPFAM" id="SSF49265">
    <property type="entry name" value="Fibronectin type III"/>
    <property type="match status" value="2"/>
</dbReference>
<dbReference type="PROSITE" id="PS51120">
    <property type="entry name" value="LDLRB"/>
    <property type="match status" value="3"/>
</dbReference>
<dbReference type="SMART" id="SM00060">
    <property type="entry name" value="FN3"/>
    <property type="match status" value="6"/>
</dbReference>
<keyword evidence="11" id="KW-0813">Transport</keyword>
<feature type="transmembrane region" description="Helical" evidence="31">
    <location>
        <begin position="187"/>
        <end position="206"/>
    </location>
</feature>
<evidence type="ECO:0000256" key="31">
    <source>
        <dbReference type="SAM" id="Phobius"/>
    </source>
</evidence>
<dbReference type="SMART" id="SM00192">
    <property type="entry name" value="LDLa"/>
    <property type="match status" value="9"/>
</dbReference>
<evidence type="ECO:0000256" key="13">
    <source>
        <dbReference type="ARBA" id="ARBA00022536"/>
    </source>
</evidence>
<keyword evidence="23" id="KW-0325">Glycoprotein</keyword>
<evidence type="ECO:0000256" key="24">
    <source>
        <dbReference type="ARBA" id="ARBA00023274"/>
    </source>
</evidence>
<protein>
    <recommendedName>
        <fullName evidence="10">Sortilin-related receptor</fullName>
    </recommendedName>
    <alternativeName>
        <fullName evidence="26">Low-density lipoprotein receptor relative with 11 ligand-binding repeats</fullName>
    </alternativeName>
    <alternativeName>
        <fullName evidence="27">Sorting protein-related receptor containing LDLR class A repeats</fullName>
    </alternativeName>
</protein>
<dbReference type="InterPro" id="IPR003961">
    <property type="entry name" value="FN3_dom"/>
</dbReference>
<feature type="disulfide bond" evidence="28">
    <location>
        <begin position="1344"/>
        <end position="1356"/>
    </location>
</feature>
<feature type="disulfide bond" evidence="28">
    <location>
        <begin position="1508"/>
        <end position="1526"/>
    </location>
</feature>
<dbReference type="PROSITE" id="PS00628">
    <property type="entry name" value="RIBOSOMAL_S19E"/>
    <property type="match status" value="1"/>
</dbReference>
<keyword evidence="13" id="KW-0245">EGF-like domain</keyword>
<evidence type="ECO:0000256" key="12">
    <source>
        <dbReference type="ARBA" id="ARBA00022475"/>
    </source>
</evidence>
<evidence type="ECO:0000256" key="28">
    <source>
        <dbReference type="PROSITE-ProRule" id="PRU00124"/>
    </source>
</evidence>
<comment type="subcellular location">
    <subcellularLocation>
        <location evidence="3">Cell membrane</location>
        <topology evidence="3">Single-pass membrane protein</topology>
    </subcellularLocation>
    <subcellularLocation>
        <location evidence="4">Cytoplasmic vesicle</location>
        <location evidence="4">Secretory vesicle membrane</location>
        <topology evidence="4">Single-pass type I membrane protein</topology>
    </subcellularLocation>
    <subcellularLocation>
        <location evidence="2">Early endosome membrane</location>
        <topology evidence="2">Single-pass type I membrane protein</topology>
    </subcellularLocation>
    <subcellularLocation>
        <location evidence="1">Endoplasmic reticulum membrane</location>
        <topology evidence="1">Single-pass type I membrane protein</topology>
    </subcellularLocation>
    <subcellularLocation>
        <location evidence="7">Endosome</location>
        <location evidence="7">Multivesicular body membrane</location>
        <topology evidence="7">Single-pass type I membrane protein</topology>
    </subcellularLocation>
    <subcellularLocation>
        <location evidence="5">Golgi apparatus</location>
        <location evidence="5">trans-Golgi network membrane</location>
        <topology evidence="5">Single-pass type I membrane protein</topology>
    </subcellularLocation>
    <subcellularLocation>
        <location evidence="6">Recycling endosome membrane</location>
        <topology evidence="6">Single-pass type I membrane protein</topology>
    </subcellularLocation>
</comment>
<evidence type="ECO:0000313" key="33">
    <source>
        <dbReference type="Proteomes" id="UP001652740"/>
    </source>
</evidence>
<dbReference type="SMART" id="SM00602">
    <property type="entry name" value="VPS10"/>
    <property type="match status" value="1"/>
</dbReference>
<comment type="similarity">
    <text evidence="9">Belongs to the eukaryotic ribosomal protein eS19 family.</text>
</comment>
<feature type="repeat" description="LDL-receptor class B" evidence="29">
    <location>
        <begin position="981"/>
        <end position="1024"/>
    </location>
</feature>
<proteinExistence type="inferred from homology"/>
<keyword evidence="14" id="KW-0254">Endocytosis</keyword>
<evidence type="ECO:0000256" key="7">
    <source>
        <dbReference type="ARBA" id="ARBA00004545"/>
    </source>
</evidence>
<dbReference type="InterPro" id="IPR002172">
    <property type="entry name" value="LDrepeatLR_classA_rpt"/>
</dbReference>
<dbReference type="InterPro" id="IPR006581">
    <property type="entry name" value="VPS10"/>
</dbReference>
<gene>
    <name evidence="34" type="primary">LOC113513004</name>
</gene>
<feature type="disulfide bond" evidence="28">
    <location>
        <begin position="1624"/>
        <end position="1639"/>
    </location>
</feature>
<dbReference type="Gene3D" id="2.10.70.80">
    <property type="match status" value="1"/>
</dbReference>
<dbReference type="InterPro" id="IPR036055">
    <property type="entry name" value="LDL_receptor-like_sf"/>
</dbReference>
<dbReference type="PANTHER" id="PTHR12106:SF27">
    <property type="entry name" value="SORTILIN-RELATED RECEPTOR"/>
    <property type="match status" value="1"/>
</dbReference>
<keyword evidence="25" id="KW-0968">Cytoplasmic vesicle</keyword>
<evidence type="ECO:0000256" key="15">
    <source>
        <dbReference type="ARBA" id="ARBA00022737"/>
    </source>
</evidence>
<dbReference type="Gene3D" id="2.120.10.30">
    <property type="entry name" value="TolB, C-terminal domain"/>
    <property type="match status" value="1"/>
</dbReference>
<keyword evidence="31" id="KW-1133">Transmembrane helix</keyword>
<evidence type="ECO:0000259" key="32">
    <source>
        <dbReference type="PROSITE" id="PS50853"/>
    </source>
</evidence>
<dbReference type="SMART" id="SM01413">
    <property type="entry name" value="Ribosomal_S19e"/>
    <property type="match status" value="1"/>
</dbReference>
<feature type="disulfide bond" evidence="28">
    <location>
        <begin position="1288"/>
        <end position="1303"/>
    </location>
</feature>
<feature type="disulfide bond" evidence="28">
    <location>
        <begin position="1305"/>
        <end position="1317"/>
    </location>
</feature>
<evidence type="ECO:0000256" key="14">
    <source>
        <dbReference type="ARBA" id="ARBA00022583"/>
    </source>
</evidence>
<dbReference type="Pfam" id="PF01090">
    <property type="entry name" value="Ribosomal_S19e"/>
    <property type="match status" value="1"/>
</dbReference>
<dbReference type="InterPro" id="IPR036388">
    <property type="entry name" value="WH-like_DNA-bd_sf"/>
</dbReference>
<feature type="region of interest" description="Disordered" evidence="30">
    <location>
        <begin position="2330"/>
        <end position="2377"/>
    </location>
</feature>
<evidence type="ECO:0000256" key="10">
    <source>
        <dbReference type="ARBA" id="ARBA00013467"/>
    </source>
</evidence>
<evidence type="ECO:0000256" key="1">
    <source>
        <dbReference type="ARBA" id="ARBA00004115"/>
    </source>
</evidence>
<feature type="disulfide bond" evidence="28">
    <location>
        <begin position="1447"/>
        <end position="1465"/>
    </location>
</feature>
<sequence>MRSVTLKDVEQDKVVKTVAAHLKKTGKVKVPEHMDLVKTARFKELAPYDPDWFYVRCAAVLRHIYIRSPVGVKTVTKIFGGRKRNGVTPSHFCRSSGSIARKALQALEALKLVEKVPDGGRILTVQGRRDLDRIAAQVRLKAKQQAKQAVIVLLRFKLLQFCNSPLIRLYVWTCSDRKMLVAFGRRAVFVVLLFLISCVVGLRQYGTPSGTLYVADDHLEKDQKYTIINQFFNEEPNTNLERRKRDVTPPPTPGAQKNISTWTTHLNDSHQQLMVHWVGEGSNVIICLARDSVPRAKGGISPSALYISYNYGMNFTNKTESFRLGDSPDSGYAQLDKFFNHPKYPQFCVFVDSTNKKLFYTSDNGVTIHRSDLNFHPNELAFDEEFPSKYVVLDKVGSNRMLYLTLDGGKSFKLIQNYVKTFYWSSGPGFSKVFYVERWKPDRNSTVISANDPTELNDANNVVFLEARDFQIKGDYMFATRQTKEKNTLSLYISHQRGPFYKAEFQTELDLRKFHIADVTDKRIFVSVMHTDNLAHLYVSEINNNFTQYNFVLSLEQVLCYFPDGNWKDSWLEDVTEDPFTDLYRVEGLKGVYIASRVHTKTLVGTVGPEHLISLITYDHGVTWSPINPPTEDENGKPLNCQIENSCSLHLCQKFSQLYPVTSPPGNVIADGLRSASIMSSKSAPGIIMATGVLGKSLKGIPGVYISRDAGLSWKRILKDYYFFNYGDHGGVLVAVKYFKSRGETRRILYSTNEGIDWHSYQFNDNDLRIYGLMTEPGENTTTFTMFGSANDQHQWIIITIDLRNTFERNCTADDYKFWSPSSLNSLVSCVLGVRETFQRRIPNSNCYNGIDYDRPVKKEICECSRRDFECDFGFMRSGVECVRNKSVVYDPYAIPAGCRPGQSYMRTKGYRKIDGDVCVSPAYMPYAPDKVACPITEPTEFLIVALRDKVARIDLSDNSTLTLVSDQKNIVAIEIDMKNNCLYWADIDSDKIKRQCFNNGTPEEIIVGSDLASIEGMALDWISNVLFFVDGRRNKIEAVRTDLNNEGRMRVTILDSKVLSKPRGIAVHPRAGYLFWTDWDRSNPSVSRSNLDGSDIKRLFKKPTVHWPNGITIDQMSERIYWVDAMEDYIASADLDGRHFKRILWNDERVAHPFAIAVLKDKMYWDDWKAKSIFYADKHTGLDIVTINNSFTGLMDLKVFAHFVQQGSNACSNNSNACHALCLGGPANTFSCLCPDGLTRTTEGKCMCPNNEQPTVNMTCPSKPGATCGKDQFTCKSGACIEASWRCDGNNDCGDMSDEIGCQCTPPMIACDDTRCYLPHWKCDGDFDCKDMSDEKDCDHHNCTENQFQCANGLCIEKRWVCDGDNDCKDGSDERNCSAVQVKRIETGSGAEAGECAADAFRCSRSSAACIPAAWACDGERDCPGGEDELPDSCRNASCAPYMYRCPSGKCIFRSWLCDGENDCSDTEASDEKNCTGNHHSKLLPRLTTEKIDFASNTSCLDWMFRCNNGNCLPYWWRCDGVDDCNDFSDEIGCGSTDTTVIPSDQHPSIKCGKNQFTCSPGVCIPLTWVCDSMADCVDGADEQPSSCERRAGAGAGAEATSCSAHEAPCADGRGCVRDDQLCDGVPQCEDRSDELHCEPVAKQPAAACPSGTQACDGGARCVARSALCDGRADCRDGSDELDCPPDRLPPPAYQFLSLGVDQSTINSTSFLISCWMAQQKLVKYSFLPSISKVEDGVWRNMTWTNDSIYRFTNLEPYTNYNVTFYIQDSKSNRTYASLKYVNMTTGEGVPSPPRRVSVSQLVGRRVNVRWDAPLEPRGRLHHYTLYYAPPLPPMQHDISPDDLTINVKGFFKPNITYSFWMTATNGASTSPSSTVMNITFEEPGDVDELANVSVARPSPDRAELHWHHIRAVDGYQLQVRLPAPYARRPPIVTKDDHATVTNLPPGVDLFIDIRAFKNNIYGDPFTIPLRTTGEADETLNLTAMLLKEKGTSVQLTWSPPLGDRYKNKTLEYEVHYIKAMQRRMPGGLSNDTKIVTKNNTVTVEGLESCESYVFAVGLLGGPLSKFVEIVTRGDPKAPVKNLHASYNKLTSELYIFWFANCDVLREPVPYRLEIKDEVLDKTSYYELKPKSQINVHHVIENVPVGGKYNICVSAGQSAGASGGFTGTTPRATSGAVWSGAACTVGRCGAIPAPRALLALLTDGHLMVSWKDDAPPSDAPLPKYQVIISEKEIPDDLVQPSEDMKSVFTDQSPLIVPAPSNGPLYVSVRAVAADGRQSDLSEIRTIAVDGLERPGSSAVSAVWWAGAAGGALALVALLLAARAARGRWRRAGPHAPHAPHTPRYDSRRGQATLGDHDDDDVPPIQGFSDDEPLVIA</sequence>
<evidence type="ECO:0000256" key="16">
    <source>
        <dbReference type="ARBA" id="ARBA00022753"/>
    </source>
</evidence>
<feature type="disulfide bond" evidence="28">
    <location>
        <begin position="1440"/>
        <end position="1452"/>
    </location>
</feature>
<keyword evidence="19" id="KW-0333">Golgi apparatus</keyword>
<keyword evidence="24" id="KW-0687">Ribonucleoprotein</keyword>
<feature type="disulfide bond" evidence="28">
    <location>
        <begin position="1560"/>
        <end position="1578"/>
    </location>
</feature>
<feature type="disulfide bond" evidence="28">
    <location>
        <begin position="1520"/>
        <end position="1535"/>
    </location>
</feature>
<dbReference type="SUPFAM" id="SSF110296">
    <property type="entry name" value="Oligoxyloglucan reducing end-specific cellobiohydrolase"/>
    <property type="match status" value="1"/>
</dbReference>
<dbReference type="InterPro" id="IPR001266">
    <property type="entry name" value="Ribosomal_eS19"/>
</dbReference>
<dbReference type="SUPFAM" id="SSF57424">
    <property type="entry name" value="LDL receptor-like module"/>
    <property type="match status" value="9"/>
</dbReference>
<feature type="transmembrane region" description="Helical" evidence="31">
    <location>
        <begin position="2302"/>
        <end position="2322"/>
    </location>
</feature>
<keyword evidence="22" id="KW-0675">Receptor</keyword>
<dbReference type="Pfam" id="PF00041">
    <property type="entry name" value="fn3"/>
    <property type="match status" value="1"/>
</dbReference>
<dbReference type="SUPFAM" id="SSF46785">
    <property type="entry name" value="Winged helix' DNA-binding domain"/>
    <property type="match status" value="1"/>
</dbReference>
<dbReference type="InterPro" id="IPR031777">
    <property type="entry name" value="Sortilin_C"/>
</dbReference>
<keyword evidence="12" id="KW-1003">Cell membrane</keyword>
<evidence type="ECO:0000256" key="17">
    <source>
        <dbReference type="ARBA" id="ARBA00022824"/>
    </source>
</evidence>
<accession>A0ABM3MDU6</accession>
<dbReference type="SMART" id="SM00135">
    <property type="entry name" value="LY"/>
    <property type="match status" value="5"/>
</dbReference>
<evidence type="ECO:0000256" key="3">
    <source>
        <dbReference type="ARBA" id="ARBA00004162"/>
    </source>
</evidence>
<dbReference type="PRINTS" id="PR00261">
    <property type="entry name" value="LDLRECEPTOR"/>
</dbReference>
<evidence type="ECO:0000256" key="8">
    <source>
        <dbReference type="ARBA" id="ARBA00007041"/>
    </source>
</evidence>
<dbReference type="InterPro" id="IPR013783">
    <property type="entry name" value="Ig-like_fold"/>
</dbReference>
<dbReference type="Pfam" id="PF15902">
    <property type="entry name" value="Sortilin-Vps10"/>
    <property type="match status" value="1"/>
</dbReference>
<feature type="disulfide bond" evidence="28">
    <location>
        <begin position="1553"/>
        <end position="1565"/>
    </location>
</feature>
<keyword evidence="18" id="KW-0689">Ribosomal protein</keyword>
<keyword evidence="15" id="KW-0677">Repeat</keyword>
<evidence type="ECO:0000256" key="6">
    <source>
        <dbReference type="ARBA" id="ARBA00004480"/>
    </source>
</evidence>
<feature type="disulfide bond" evidence="28">
    <location>
        <begin position="1324"/>
        <end position="1339"/>
    </location>
</feature>
<dbReference type="InterPro" id="IPR036390">
    <property type="entry name" value="WH_DNA-bd_sf"/>
</dbReference>
<dbReference type="CDD" id="cd00112">
    <property type="entry name" value="LDLa"/>
    <property type="match status" value="9"/>
</dbReference>
<dbReference type="InterPro" id="IPR031778">
    <property type="entry name" value="Sortilin_N"/>
</dbReference>
<feature type="disulfide bond" evidence="28">
    <location>
        <begin position="1351"/>
        <end position="1369"/>
    </location>
</feature>
<dbReference type="Gene3D" id="1.10.10.10">
    <property type="entry name" value="Winged helix-like DNA-binding domain superfamily/Winged helix DNA-binding domain"/>
    <property type="match status" value="1"/>
</dbReference>
<evidence type="ECO:0000256" key="9">
    <source>
        <dbReference type="ARBA" id="ARBA00010014"/>
    </source>
</evidence>
<evidence type="ECO:0000256" key="5">
    <source>
        <dbReference type="ARBA" id="ARBA00004393"/>
    </source>
</evidence>
<keyword evidence="20 31" id="KW-0472">Membrane</keyword>
<keyword evidence="21 28" id="KW-1015">Disulfide bond</keyword>
<evidence type="ECO:0000256" key="27">
    <source>
        <dbReference type="ARBA" id="ARBA00032450"/>
    </source>
</evidence>
<feature type="domain" description="Fibronectin type-III" evidence="32">
    <location>
        <begin position="1794"/>
        <end position="1885"/>
    </location>
</feature>
<dbReference type="Gene3D" id="3.30.60.270">
    <property type="match status" value="1"/>
</dbReference>
<feature type="repeat" description="LDL-receptor class B" evidence="29">
    <location>
        <begin position="1119"/>
        <end position="1163"/>
    </location>
</feature>
<dbReference type="InterPro" id="IPR023415">
    <property type="entry name" value="LDLR_class-A_CS"/>
</dbReference>
<evidence type="ECO:0000256" key="26">
    <source>
        <dbReference type="ARBA" id="ARBA00029896"/>
    </source>
</evidence>
<keyword evidence="33" id="KW-1185">Reference proteome</keyword>
<evidence type="ECO:0000256" key="22">
    <source>
        <dbReference type="ARBA" id="ARBA00023170"/>
    </source>
</evidence>
<dbReference type="PANTHER" id="PTHR12106">
    <property type="entry name" value="SORTILIN RELATED"/>
    <property type="match status" value="1"/>
</dbReference>
<dbReference type="InterPro" id="IPR036116">
    <property type="entry name" value="FN3_sf"/>
</dbReference>
<dbReference type="InterPro" id="IPR000033">
    <property type="entry name" value="LDLR_classB_rpt"/>
</dbReference>
<dbReference type="RefSeq" id="XP_052749581.1">
    <property type="nucleotide sequence ID" value="XM_052893621.1"/>
</dbReference>
<evidence type="ECO:0000256" key="2">
    <source>
        <dbReference type="ARBA" id="ARBA00004158"/>
    </source>
</evidence>
<evidence type="ECO:0000256" key="29">
    <source>
        <dbReference type="PROSITE-ProRule" id="PRU00461"/>
    </source>
</evidence>
<dbReference type="Pfam" id="PF00057">
    <property type="entry name" value="Ldl_recept_a"/>
    <property type="match status" value="9"/>
</dbReference>
<evidence type="ECO:0000256" key="4">
    <source>
        <dbReference type="ARBA" id="ARBA00004212"/>
    </source>
</evidence>
<evidence type="ECO:0000256" key="21">
    <source>
        <dbReference type="ARBA" id="ARBA00023157"/>
    </source>
</evidence>
<evidence type="ECO:0000256" key="11">
    <source>
        <dbReference type="ARBA" id="ARBA00022448"/>
    </source>
</evidence>
<dbReference type="CDD" id="cd00063">
    <property type="entry name" value="FN3"/>
    <property type="match status" value="2"/>
</dbReference>
<dbReference type="InterPro" id="IPR050310">
    <property type="entry name" value="VPS10-sortilin"/>
</dbReference>
<feature type="disulfide bond" evidence="28">
    <location>
        <begin position="1670"/>
        <end position="1685"/>
    </location>
</feature>
<evidence type="ECO:0000256" key="20">
    <source>
        <dbReference type="ARBA" id="ARBA00023136"/>
    </source>
</evidence>
<evidence type="ECO:0000256" key="23">
    <source>
        <dbReference type="ARBA" id="ARBA00023180"/>
    </source>
</evidence>
<comment type="caution">
    <text evidence="28">Lacks conserved residue(s) required for the propagation of feature annotation.</text>
</comment>
<comment type="similarity">
    <text evidence="8">Belongs to the VPS10-related sortilin family. SORL1 subfamily.</text>
</comment>
<dbReference type="InterPro" id="IPR018277">
    <property type="entry name" value="Ribosomal_eS19_CS"/>
</dbReference>
<dbReference type="SUPFAM" id="SSF63825">
    <property type="entry name" value="YWTD domain"/>
    <property type="match status" value="1"/>
</dbReference>
<dbReference type="Proteomes" id="UP001652740">
    <property type="component" value="Unplaced"/>
</dbReference>
<dbReference type="Gene3D" id="2.60.40.10">
    <property type="entry name" value="Immunoglobulins"/>
    <property type="match status" value="2"/>
</dbReference>
<keyword evidence="16" id="KW-0967">Endosome</keyword>
<dbReference type="InterPro" id="IPR011042">
    <property type="entry name" value="6-blade_b-propeller_TolB-like"/>
</dbReference>
<keyword evidence="31" id="KW-0812">Transmembrane</keyword>
<evidence type="ECO:0000313" key="34">
    <source>
        <dbReference type="RefSeq" id="XP_052749581.1"/>
    </source>
</evidence>
<feature type="disulfide bond" evidence="28">
    <location>
        <begin position="1276"/>
        <end position="1294"/>
    </location>
</feature>